<dbReference type="Pfam" id="PF23924">
    <property type="entry name" value="DUF7263"/>
    <property type="match status" value="1"/>
</dbReference>
<dbReference type="InterPro" id="IPR055687">
    <property type="entry name" value="DUF7263"/>
</dbReference>
<dbReference type="Proteomes" id="UP000252985">
    <property type="component" value="Chromosome"/>
</dbReference>
<proteinExistence type="predicted"/>
<evidence type="ECO:0000313" key="1">
    <source>
        <dbReference type="EMBL" id="AXG09378.1"/>
    </source>
</evidence>
<evidence type="ECO:0000313" key="2">
    <source>
        <dbReference type="Proteomes" id="UP000252985"/>
    </source>
</evidence>
<dbReference type="RefSeq" id="WP_114605331.1">
    <property type="nucleotide sequence ID" value="NZ_CP031148.1"/>
</dbReference>
<dbReference type="EMBL" id="CP031148">
    <property type="protein sequence ID" value="AXG09378.1"/>
    <property type="molecule type" value="Genomic_DNA"/>
</dbReference>
<sequence>MRAQTNLVALVLALVLVTGATVVGVGVADGALAGADRDPLDRHAATSVADRLVAPDSPTSVWANALDAAAVEALNASRVEALAPPAEGAALRITLDGEAVAERGNPVGGVTVRRSVTVVSRSESVRRVVNLSRGSTVRVPRGIGRATVAVDSGENTTVRTVRADGRVVLYDGAGLDANATVHLSRYEPTTVRTGAGANATGRVVVTYRRPSVETHTLAVTVDA</sequence>
<dbReference type="AlphaFoldDB" id="A0A345EB06"/>
<reference evidence="1 2" key="1">
    <citation type="submission" date="2018-07" db="EMBL/GenBank/DDBJ databases">
        <title>Genome sequences of Haloplanus sp. CBA1112.</title>
        <authorList>
            <person name="Kim Y.B."/>
            <person name="Roh S.W."/>
        </authorList>
    </citation>
    <scope>NUCLEOTIDE SEQUENCE [LARGE SCALE GENOMIC DNA]</scope>
    <source>
        <strain evidence="1 2">CBA1112</strain>
    </source>
</reference>
<accession>A0A345EB06</accession>
<name>A0A345EB06_9EURY</name>
<dbReference type="KEGG" id="haq:DU484_05550"/>
<organism evidence="1 2">
    <name type="scientific">Haloplanus rubicundus</name>
    <dbReference type="NCBI Taxonomy" id="1547898"/>
    <lineage>
        <taxon>Archaea</taxon>
        <taxon>Methanobacteriati</taxon>
        <taxon>Methanobacteriota</taxon>
        <taxon>Stenosarchaea group</taxon>
        <taxon>Halobacteria</taxon>
        <taxon>Halobacteriales</taxon>
        <taxon>Haloferacaceae</taxon>
        <taxon>Haloplanus</taxon>
    </lineage>
</organism>
<protein>
    <submittedName>
        <fullName evidence="1">Uncharacterized protein</fullName>
    </submittedName>
</protein>
<gene>
    <name evidence="1" type="ORF">DU484_05550</name>
</gene>
<dbReference type="GeneID" id="37286422"/>